<reference evidence="3" key="1">
    <citation type="journal article" date="2017" name="PLoS ONE">
        <title>The Agassiz's desert tortoise genome provides a resource for the conservation of a threatened species.</title>
        <authorList>
            <person name="Tollis M."/>
            <person name="DeNardo D.F."/>
            <person name="Cornelius J.A."/>
            <person name="Dolby G.A."/>
            <person name="Edwards T."/>
            <person name="Henen B.T."/>
            <person name="Karl A.E."/>
            <person name="Murphy R.W."/>
            <person name="Kusumi K."/>
        </authorList>
    </citation>
    <scope>NUCLEOTIDE SEQUENCE [LARGE SCALE GENOMIC DNA]</scope>
</reference>
<evidence type="ECO:0000313" key="2">
    <source>
        <dbReference type="Ensembl" id="ENSGAGP00000022573.1"/>
    </source>
</evidence>
<proteinExistence type="predicted"/>
<dbReference type="Proteomes" id="UP000291020">
    <property type="component" value="Unassembled WGS sequence"/>
</dbReference>
<evidence type="ECO:0000313" key="3">
    <source>
        <dbReference type="Proteomes" id="UP000291020"/>
    </source>
</evidence>
<sequence>RKVNFLSVLGLLSLSERIWEGEREGGGKLMVCHCLGNRHSGCDLHAVWMVVSSPGWELQQQSIVMHPSLQGTTPHWSGLHHKM</sequence>
<feature type="signal peptide" evidence="1">
    <location>
        <begin position="1"/>
        <end position="21"/>
    </location>
</feature>
<keyword evidence="3" id="KW-1185">Reference proteome</keyword>
<dbReference type="Ensembl" id="ENSGAGT00000025716.1">
    <property type="protein sequence ID" value="ENSGAGP00000022573.1"/>
    <property type="gene ID" value="ENSGAGG00000016554.1"/>
</dbReference>
<evidence type="ECO:0000256" key="1">
    <source>
        <dbReference type="SAM" id="SignalP"/>
    </source>
</evidence>
<dbReference type="AlphaFoldDB" id="A0A452I4S9"/>
<protein>
    <submittedName>
        <fullName evidence="2">Uncharacterized protein</fullName>
    </submittedName>
</protein>
<name>A0A452I4S9_9SAUR</name>
<feature type="chain" id="PRO_5019074925" evidence="1">
    <location>
        <begin position="22"/>
        <end position="83"/>
    </location>
</feature>
<organism evidence="2 3">
    <name type="scientific">Gopherus agassizii</name>
    <name type="common">Agassiz's desert tortoise</name>
    <dbReference type="NCBI Taxonomy" id="38772"/>
    <lineage>
        <taxon>Eukaryota</taxon>
        <taxon>Metazoa</taxon>
        <taxon>Chordata</taxon>
        <taxon>Craniata</taxon>
        <taxon>Vertebrata</taxon>
        <taxon>Euteleostomi</taxon>
        <taxon>Archelosauria</taxon>
        <taxon>Testudinata</taxon>
        <taxon>Testudines</taxon>
        <taxon>Cryptodira</taxon>
        <taxon>Durocryptodira</taxon>
        <taxon>Testudinoidea</taxon>
        <taxon>Testudinidae</taxon>
        <taxon>Gopherus</taxon>
    </lineage>
</organism>
<keyword evidence="1" id="KW-0732">Signal</keyword>
<accession>A0A452I4S9</accession>
<reference evidence="2" key="2">
    <citation type="submission" date="2025-08" db="UniProtKB">
        <authorList>
            <consortium name="Ensembl"/>
        </authorList>
    </citation>
    <scope>IDENTIFICATION</scope>
</reference>
<reference evidence="2" key="3">
    <citation type="submission" date="2025-09" db="UniProtKB">
        <authorList>
            <consortium name="Ensembl"/>
        </authorList>
    </citation>
    <scope>IDENTIFICATION</scope>
</reference>